<dbReference type="AlphaFoldDB" id="A0A0M5K838"/>
<reference evidence="12" key="1">
    <citation type="journal article" date="2015" name="Cell. Mol. Life Sci.">
        <title>Identification and functional analysis of olfactory receptor family reveal unusual characteristics of the olfactory system in the migratory locust.</title>
        <authorList>
            <person name="Wang Z."/>
            <person name="Yang P."/>
            <person name="Chen D."/>
            <person name="Jiang F."/>
            <person name="Li Y."/>
            <person name="Wang X."/>
            <person name="Kang L."/>
        </authorList>
    </citation>
    <scope>NUCLEOTIDE SEQUENCE</scope>
</reference>
<feature type="transmembrane region" description="Helical" evidence="10">
    <location>
        <begin position="205"/>
        <end position="225"/>
    </location>
</feature>
<dbReference type="GO" id="GO:0004984">
    <property type="term" value="F:olfactory receptor activity"/>
    <property type="evidence" value="ECO:0007669"/>
    <property type="project" value="InterPro"/>
</dbReference>
<sequence>RRLTLAVTLLGCPSPGVWTAVPLLAPLVGDGAAPRNRSLPAAARYTARDTESPRFEALTALQFFSMQFSYFTTVGVDMLVVSIMIHASAQLELLNLSFGRLGQAAGSLPGNRERRRAEVCVREAADGPGRSGISRRADAEETPPREKFCQELRDCIRHHQDVIQLVADVERLLTSMILTQVLGATLIICVALFQFATNIENIGTILRVSVYMSFMVNEVFMYCWFAHNIIDQSSRIAESAYSCAWPGVPPSLQRSLLVVICRAQRPLALTAGKFYQVSRETFIQLINASYTYYALLRQMND</sequence>
<dbReference type="InterPro" id="IPR004117">
    <property type="entry name" value="7tm6_olfct_rcpt"/>
</dbReference>
<dbReference type="PANTHER" id="PTHR21137:SF35">
    <property type="entry name" value="ODORANT RECEPTOR 19A-RELATED"/>
    <property type="match status" value="1"/>
</dbReference>
<keyword evidence="5" id="KW-0552">Olfaction</keyword>
<evidence type="ECO:0000256" key="1">
    <source>
        <dbReference type="ARBA" id="ARBA00004651"/>
    </source>
</evidence>
<keyword evidence="3" id="KW-0716">Sensory transduction</keyword>
<evidence type="ECO:0000256" key="8">
    <source>
        <dbReference type="ARBA" id="ARBA00023170"/>
    </source>
</evidence>
<keyword evidence="8 12" id="KW-0675">Receptor</keyword>
<keyword evidence="2" id="KW-1003">Cell membrane</keyword>
<evidence type="ECO:0000256" key="6">
    <source>
        <dbReference type="ARBA" id="ARBA00022989"/>
    </source>
</evidence>
<feature type="transmembrane region" description="Helical" evidence="10">
    <location>
        <begin position="172"/>
        <end position="193"/>
    </location>
</feature>
<evidence type="ECO:0000313" key="12">
    <source>
        <dbReference type="EMBL" id="ALD51440.1"/>
    </source>
</evidence>
<accession>A0A0M5K838</accession>
<keyword evidence="9" id="KW-0807">Transducer</keyword>
<keyword evidence="4 10" id="KW-0812">Transmembrane</keyword>
<reference evidence="12" key="2">
    <citation type="submission" date="2015-02" db="EMBL/GenBank/DDBJ databases">
        <authorList>
            <person name="Torres C."/>
        </authorList>
    </citation>
    <scope>NUCLEOTIDE SEQUENCE</scope>
</reference>
<evidence type="ECO:0000256" key="4">
    <source>
        <dbReference type="ARBA" id="ARBA00022692"/>
    </source>
</evidence>
<dbReference type="GO" id="GO:0005549">
    <property type="term" value="F:odorant binding"/>
    <property type="evidence" value="ECO:0007669"/>
    <property type="project" value="InterPro"/>
</dbReference>
<feature type="chain" id="PRO_5005804192" evidence="11">
    <location>
        <begin position="20"/>
        <end position="301"/>
    </location>
</feature>
<evidence type="ECO:0000256" key="7">
    <source>
        <dbReference type="ARBA" id="ARBA00023136"/>
    </source>
</evidence>
<proteinExistence type="evidence at transcript level"/>
<dbReference type="GO" id="GO:0007165">
    <property type="term" value="P:signal transduction"/>
    <property type="evidence" value="ECO:0007669"/>
    <property type="project" value="UniProtKB-KW"/>
</dbReference>
<name>A0A0M5K838_LOCMI</name>
<evidence type="ECO:0000256" key="2">
    <source>
        <dbReference type="ARBA" id="ARBA00022475"/>
    </source>
</evidence>
<keyword evidence="7 10" id="KW-0472">Membrane</keyword>
<dbReference type="EMBL" id="KP843304">
    <property type="protein sequence ID" value="ALD51440.1"/>
    <property type="molecule type" value="mRNA"/>
</dbReference>
<feature type="transmembrane region" description="Helical" evidence="10">
    <location>
        <begin position="68"/>
        <end position="87"/>
    </location>
</feature>
<evidence type="ECO:0000256" key="10">
    <source>
        <dbReference type="SAM" id="Phobius"/>
    </source>
</evidence>
<organism evidence="12">
    <name type="scientific">Locusta migratoria</name>
    <name type="common">Migratory locust</name>
    <dbReference type="NCBI Taxonomy" id="7004"/>
    <lineage>
        <taxon>Eukaryota</taxon>
        <taxon>Metazoa</taxon>
        <taxon>Ecdysozoa</taxon>
        <taxon>Arthropoda</taxon>
        <taxon>Hexapoda</taxon>
        <taxon>Insecta</taxon>
        <taxon>Pterygota</taxon>
        <taxon>Neoptera</taxon>
        <taxon>Polyneoptera</taxon>
        <taxon>Orthoptera</taxon>
        <taxon>Caelifera</taxon>
        <taxon>Acrididea</taxon>
        <taxon>Acridomorpha</taxon>
        <taxon>Acridoidea</taxon>
        <taxon>Acrididae</taxon>
        <taxon>Oedipodinae</taxon>
        <taxon>Locusta</taxon>
    </lineage>
</organism>
<dbReference type="GO" id="GO:0005886">
    <property type="term" value="C:plasma membrane"/>
    <property type="evidence" value="ECO:0007669"/>
    <property type="project" value="UniProtKB-SubCell"/>
</dbReference>
<evidence type="ECO:0000256" key="11">
    <source>
        <dbReference type="SAM" id="SignalP"/>
    </source>
</evidence>
<evidence type="ECO:0000256" key="5">
    <source>
        <dbReference type="ARBA" id="ARBA00022725"/>
    </source>
</evidence>
<keyword evidence="11" id="KW-0732">Signal</keyword>
<evidence type="ECO:0000256" key="9">
    <source>
        <dbReference type="ARBA" id="ARBA00023224"/>
    </source>
</evidence>
<comment type="subcellular location">
    <subcellularLocation>
        <location evidence="1">Cell membrane</location>
        <topology evidence="1">Multi-pass membrane protein</topology>
    </subcellularLocation>
</comment>
<keyword evidence="6 10" id="KW-1133">Transmembrane helix</keyword>
<protein>
    <submittedName>
        <fullName evidence="12">Odorant receptor 30</fullName>
    </submittedName>
</protein>
<feature type="signal peptide" evidence="11">
    <location>
        <begin position="1"/>
        <end position="19"/>
    </location>
</feature>
<dbReference type="Pfam" id="PF02949">
    <property type="entry name" value="7tm_6"/>
    <property type="match status" value="1"/>
</dbReference>
<dbReference type="PANTHER" id="PTHR21137">
    <property type="entry name" value="ODORANT RECEPTOR"/>
    <property type="match status" value="1"/>
</dbReference>
<feature type="non-terminal residue" evidence="12">
    <location>
        <position position="1"/>
    </location>
</feature>
<evidence type="ECO:0000256" key="3">
    <source>
        <dbReference type="ARBA" id="ARBA00022606"/>
    </source>
</evidence>